<evidence type="ECO:0000313" key="2">
    <source>
        <dbReference type="Proteomes" id="UP000245802"/>
    </source>
</evidence>
<accession>A0A2Z3H429</accession>
<keyword evidence="2" id="KW-1185">Reference proteome</keyword>
<organism evidence="1 2">
    <name type="scientific">Gemmata obscuriglobus</name>
    <dbReference type="NCBI Taxonomy" id="114"/>
    <lineage>
        <taxon>Bacteria</taxon>
        <taxon>Pseudomonadati</taxon>
        <taxon>Planctomycetota</taxon>
        <taxon>Planctomycetia</taxon>
        <taxon>Gemmatales</taxon>
        <taxon>Gemmataceae</taxon>
        <taxon>Gemmata</taxon>
    </lineage>
</organism>
<evidence type="ECO:0000313" key="1">
    <source>
        <dbReference type="EMBL" id="AWM40528.1"/>
    </source>
</evidence>
<name>A0A2Z3H429_9BACT</name>
<sequence length="228" mass="24108">MPLHDWTDRPGWEGLHIFWMTELARALRAALPPGYRAIIGSSPLVAIGAAAIKPGVAVIQPNGTAPSAPEAPAPEPDMEVAVATLEEDTSVQVEHDGRLVAVVELVSPRNKDRPGSRDQYAARYLSYLRAGVHTLLVDVHRRPLGFSFPQLIAAGLGSELPGPEAPSAVSYRVGGPAATGGRMLAVWHHALAIGAPLPPIPLALTTERAITLDLEGTYTRAAADSYVT</sequence>
<dbReference type="Proteomes" id="UP000245802">
    <property type="component" value="Chromosome"/>
</dbReference>
<gene>
    <name evidence="1" type="ORF">C1280_28445</name>
</gene>
<dbReference type="Pfam" id="PF13267">
    <property type="entry name" value="DUF4058"/>
    <property type="match status" value="1"/>
</dbReference>
<protein>
    <submittedName>
        <fullName evidence="1">DUF4058 domain-containing protein</fullName>
    </submittedName>
</protein>
<dbReference type="InterPro" id="IPR025132">
    <property type="entry name" value="DUF4058"/>
</dbReference>
<dbReference type="OrthoDB" id="275719at2"/>
<reference evidence="1 2" key="1">
    <citation type="submission" date="2018-01" db="EMBL/GenBank/DDBJ databases">
        <title>G. obscuriglobus.</title>
        <authorList>
            <person name="Franke J."/>
            <person name="Blomberg W."/>
            <person name="Selmecki A."/>
        </authorList>
    </citation>
    <scope>NUCLEOTIDE SEQUENCE [LARGE SCALE GENOMIC DNA]</scope>
    <source>
        <strain evidence="1 2">DSM 5831</strain>
    </source>
</reference>
<dbReference type="AlphaFoldDB" id="A0A2Z3H429"/>
<proteinExistence type="predicted"/>
<dbReference type="KEGG" id="gog:C1280_28445"/>
<dbReference type="RefSeq" id="WP_010053725.1">
    <property type="nucleotide sequence ID" value="NZ_CP025958.1"/>
</dbReference>
<dbReference type="EMBL" id="CP025958">
    <property type="protein sequence ID" value="AWM40528.1"/>
    <property type="molecule type" value="Genomic_DNA"/>
</dbReference>